<feature type="compositionally biased region" description="Polar residues" evidence="1">
    <location>
        <begin position="104"/>
        <end position="116"/>
    </location>
</feature>
<dbReference type="PANTHER" id="PTHR35707:SF1">
    <property type="entry name" value="SPC7 KINETOCHORE PROTEIN DOMAIN-CONTAINING PROTEIN"/>
    <property type="match status" value="1"/>
</dbReference>
<feature type="compositionally biased region" description="Polar residues" evidence="1">
    <location>
        <begin position="467"/>
        <end position="489"/>
    </location>
</feature>
<feature type="compositionally biased region" description="Polar residues" evidence="1">
    <location>
        <begin position="52"/>
        <end position="68"/>
    </location>
</feature>
<organism evidence="3">
    <name type="scientific">Noccaea caerulescens</name>
    <name type="common">Alpine penny-cress</name>
    <name type="synonym">Thlaspi caerulescens</name>
    <dbReference type="NCBI Taxonomy" id="107243"/>
    <lineage>
        <taxon>Eukaryota</taxon>
        <taxon>Viridiplantae</taxon>
        <taxon>Streptophyta</taxon>
        <taxon>Embryophyta</taxon>
        <taxon>Tracheophyta</taxon>
        <taxon>Spermatophyta</taxon>
        <taxon>Magnoliopsida</taxon>
        <taxon>eudicotyledons</taxon>
        <taxon>Gunneridae</taxon>
        <taxon>Pentapetalae</taxon>
        <taxon>rosids</taxon>
        <taxon>malvids</taxon>
        <taxon>Brassicales</taxon>
        <taxon>Brassicaceae</taxon>
        <taxon>Coluteocarpeae</taxon>
        <taxon>Noccaea</taxon>
    </lineage>
</organism>
<reference evidence="3" key="1">
    <citation type="submission" date="2016-07" db="EMBL/GenBank/DDBJ databases">
        <title>De novo transcriptome assembly of four accessions of the metal hyperaccumulator plant Noccaea caerulescens.</title>
        <authorList>
            <person name="Blande D."/>
            <person name="Halimaa P."/>
            <person name="Tervahauta A.I."/>
            <person name="Aarts M.G."/>
            <person name="Karenlampi S.O."/>
        </authorList>
    </citation>
    <scope>NUCLEOTIDE SEQUENCE</scope>
</reference>
<proteinExistence type="predicted"/>
<evidence type="ECO:0000313" key="3">
    <source>
        <dbReference type="EMBL" id="JAU03739.1"/>
    </source>
</evidence>
<dbReference type="PANTHER" id="PTHR35707">
    <property type="entry name" value="OS06G0608100 PROTEIN"/>
    <property type="match status" value="1"/>
</dbReference>
<dbReference type="AlphaFoldDB" id="A0A1J3C797"/>
<feature type="domain" description="Knl1 C-terminal RWD" evidence="2">
    <location>
        <begin position="828"/>
        <end position="980"/>
    </location>
</feature>
<feature type="region of interest" description="Disordered" evidence="1">
    <location>
        <begin position="39"/>
        <end position="131"/>
    </location>
</feature>
<feature type="compositionally biased region" description="Basic and acidic residues" evidence="1">
    <location>
        <begin position="426"/>
        <end position="443"/>
    </location>
</feature>
<protein>
    <recommendedName>
        <fullName evidence="2">Knl1 C-terminal RWD domain-containing protein</fullName>
    </recommendedName>
</protein>
<accession>A0A1J3C797</accession>
<feature type="region of interest" description="Disordered" evidence="1">
    <location>
        <begin position="606"/>
        <end position="634"/>
    </location>
</feature>
<feature type="region of interest" description="Disordered" evidence="1">
    <location>
        <begin position="426"/>
        <end position="507"/>
    </location>
</feature>
<dbReference type="InterPro" id="IPR040850">
    <property type="entry name" value="Knl1_RWD_C"/>
</dbReference>
<evidence type="ECO:0000256" key="1">
    <source>
        <dbReference type="SAM" id="MobiDB-lite"/>
    </source>
</evidence>
<dbReference type="Pfam" id="PF18210">
    <property type="entry name" value="Knl1_RWD_C"/>
    <property type="match status" value="1"/>
</dbReference>
<feature type="compositionally biased region" description="Polar residues" evidence="1">
    <location>
        <begin position="497"/>
        <end position="507"/>
    </location>
</feature>
<feature type="compositionally biased region" description="Basic and acidic residues" evidence="1">
    <location>
        <begin position="71"/>
        <end position="80"/>
    </location>
</feature>
<gene>
    <name evidence="3" type="ORF">GA_TR15679_c0_g1_i1_g.47877</name>
</gene>
<evidence type="ECO:0000259" key="2">
    <source>
        <dbReference type="Pfam" id="PF18210"/>
    </source>
</evidence>
<feature type="region of interest" description="Disordered" evidence="1">
    <location>
        <begin position="1"/>
        <end position="26"/>
    </location>
</feature>
<dbReference type="EMBL" id="GEVI01028581">
    <property type="protein sequence ID" value="JAU03739.1"/>
    <property type="molecule type" value="Transcribed_RNA"/>
</dbReference>
<sequence>MSEKPEDPMNNTAGTDEETIAQRRKRLRRVSFADREITSVHIFKRDEDYETPPNTSASKPQNGEQADTSESDDKVIRFFSDDAEGDGDAEDEPIVDKSFLRPRNSPSSGGSTIRSATSDDENDFYGPVSSNFINPGRLSDTTISEEHYEQTMDSTAFSMHFRSLAMSESGDIRTPTSSSHIQVEERTPTHVTSRSDTGSAMVLTNLKKLFPKSPLPVDKSSGGGDSNDMSIVGENSRKYDYGHISPALAALLGDESNELPLASSNKPVRDISLSPQNGSIPITRGDAGQMLSPYGSGYHRQIELQESGNEASFSSLAMRRPNASLLGILPQSFSCVTPSPKQGGSFMSRETLALVESLSTIQKSKSRLGLIPPSPASALSQRIEKSRIQLSGRRSVTTPLSTIGREEIGVRRETRADIPITNLDDLLSKHDNRTPVSEKKGTPDQRSFGALSPVADSSDVFARISPEENTNSETEGSLLKQQETNQPASTPDKFVSSLANPPNATPSALENFVTLHGQEQHSGAIGNSETADGNVTKDCASNYSMNTLSDNMDSLLADSSVLLSETVFLNGSAHRKEKDRANDISAAHCDSDVISTEDFPAVVTEDLPGTSGSPSMETRNEASHAKGPARLKRKAKDVDCAARNCSPKVKKSTQYISNPVMDHPDGNCDVSDCRVVREQVINWAEIPGKVSVDINQVVAPFADKLNSRLIYKLEDILTHLKKVHLCEMRCLHIKSQKVFDDLSGAKTKRRAEIRSSLCELAYEKAKLEVLHLQKEIMTKKFQALSTGIQTSETLRLSCAKLRRQHDFHSTDLLNPEQAHEVTCSKVAEKTQEIEVLDSRIKNLVKCFPTCDKMTEELAYADTITVAEDNLKMKMSCRVIRQDVLVWKVDSLGERNDGQSIVLNYMGLINQRLTLKPGHSSSVLISNTLSDRFIKHFPEMNVSIAFNSLFNAEYSRKYVGSSTLLEITQKTSLVLHNLLDVAEELQLARMEMPNLIQGNFETPSEEQLHLQITFIDCKNFRKVIMILDMACLTHGKYPGDVDPCELLEVSSTKRDRVESKQLMNEIESAMDGDGVVGYPRILRLCRCVSKMLQSQIRR</sequence>
<name>A0A1J3C797_NOCCA</name>
<feature type="compositionally biased region" description="Acidic residues" evidence="1">
    <location>
        <begin position="81"/>
        <end position="93"/>
    </location>
</feature>
<feature type="region of interest" description="Disordered" evidence="1">
    <location>
        <begin position="170"/>
        <end position="196"/>
    </location>
</feature>